<dbReference type="eggNOG" id="COG3637">
    <property type="taxonomic scope" value="Bacteria"/>
</dbReference>
<dbReference type="EMBL" id="ARZY01000040">
    <property type="protein sequence ID" value="EWH08645.1"/>
    <property type="molecule type" value="Genomic_DNA"/>
</dbReference>
<dbReference type="Proteomes" id="UP000019276">
    <property type="component" value="Unassembled WGS sequence"/>
</dbReference>
<evidence type="ECO:0000313" key="4">
    <source>
        <dbReference type="EMBL" id="EWH08645.1"/>
    </source>
</evidence>
<keyword evidence="1 2" id="KW-0732">Signal</keyword>
<dbReference type="OrthoDB" id="6383469at2"/>
<keyword evidence="5" id="KW-1185">Reference proteome</keyword>
<comment type="caution">
    <text evidence="4">The sequence shown here is derived from an EMBL/GenBank/DDBJ whole genome shotgun (WGS) entry which is preliminary data.</text>
</comment>
<name>W7QTA0_9ALTE</name>
<gene>
    <name evidence="4" type="ORF">DS2_16244</name>
</gene>
<organism evidence="4 5">
    <name type="scientific">Catenovulum agarivorans DS-2</name>
    <dbReference type="NCBI Taxonomy" id="1328313"/>
    <lineage>
        <taxon>Bacteria</taxon>
        <taxon>Pseudomonadati</taxon>
        <taxon>Pseudomonadota</taxon>
        <taxon>Gammaproteobacteria</taxon>
        <taxon>Alteromonadales</taxon>
        <taxon>Alteromonadaceae</taxon>
        <taxon>Catenovulum</taxon>
    </lineage>
</organism>
<reference evidence="4 5" key="1">
    <citation type="journal article" date="2014" name="Genome Announc.">
        <title>Draft Genome Sequence of the Agar-Degrading Bacterium Catenovulum sp. Strain DS-2, Isolated from Intestines of Haliotis diversicolor.</title>
        <authorList>
            <person name="Shan D."/>
            <person name="Li X."/>
            <person name="Gu Z."/>
            <person name="Wei G."/>
            <person name="Gao Z."/>
            <person name="Shao Z."/>
        </authorList>
    </citation>
    <scope>NUCLEOTIDE SEQUENCE [LARGE SCALE GENOMIC DNA]</scope>
    <source>
        <strain evidence="4 5">DS-2</strain>
    </source>
</reference>
<dbReference type="RefSeq" id="WP_035015951.1">
    <property type="nucleotide sequence ID" value="NZ_ARZY01000040.1"/>
</dbReference>
<dbReference type="InterPro" id="IPR011250">
    <property type="entry name" value="OMP/PagP_B-barrel"/>
</dbReference>
<evidence type="ECO:0000256" key="2">
    <source>
        <dbReference type="SAM" id="SignalP"/>
    </source>
</evidence>
<dbReference type="Pfam" id="PF13505">
    <property type="entry name" value="OMP_b-brl"/>
    <property type="match status" value="1"/>
</dbReference>
<feature type="domain" description="Outer membrane protein beta-barrel" evidence="3">
    <location>
        <begin position="10"/>
        <end position="193"/>
    </location>
</feature>
<dbReference type="STRING" id="1328313.DS2_16244"/>
<evidence type="ECO:0000259" key="3">
    <source>
        <dbReference type="Pfam" id="PF13505"/>
    </source>
</evidence>
<feature type="chain" id="PRO_5004898465" evidence="2">
    <location>
        <begin position="21"/>
        <end position="193"/>
    </location>
</feature>
<dbReference type="AlphaFoldDB" id="W7QTA0"/>
<dbReference type="Gene3D" id="2.40.160.20">
    <property type="match status" value="1"/>
</dbReference>
<accession>W7QTA0</accession>
<sequence length="193" mass="20959">MKFAFKGLSVLLLAASPLCAQPLSTSIGIGHASTDLQADHADIVAQDTSSTSWQVGLHYQFDVLRVDFNYIDLGEGQVKLASATFTPDEYHQAVSSVSPVLSSGYGLGVAVPIKSASKWQLNAQMGMFIWDNEIVSVHSQGGRLTSTEHGSDGYIGADFSYQLMENISVGVEYRLYTLSESINNLTLQAKYHF</sequence>
<evidence type="ECO:0000256" key="1">
    <source>
        <dbReference type="ARBA" id="ARBA00022729"/>
    </source>
</evidence>
<dbReference type="SUPFAM" id="SSF56925">
    <property type="entry name" value="OMPA-like"/>
    <property type="match status" value="1"/>
</dbReference>
<protein>
    <submittedName>
        <fullName evidence="4">Fibronectin type III domain protein</fullName>
    </submittedName>
</protein>
<dbReference type="InterPro" id="IPR027385">
    <property type="entry name" value="Beta-barrel_OMP"/>
</dbReference>
<evidence type="ECO:0000313" key="5">
    <source>
        <dbReference type="Proteomes" id="UP000019276"/>
    </source>
</evidence>
<proteinExistence type="predicted"/>
<feature type="signal peptide" evidence="2">
    <location>
        <begin position="1"/>
        <end position="20"/>
    </location>
</feature>